<reference evidence="1" key="1">
    <citation type="journal article" date="2014" name="Front. Microbiol.">
        <title>High frequency of phylogenetically diverse reductive dehalogenase-homologous genes in deep subseafloor sedimentary metagenomes.</title>
        <authorList>
            <person name="Kawai M."/>
            <person name="Futagami T."/>
            <person name="Toyoda A."/>
            <person name="Takaki Y."/>
            <person name="Nishi S."/>
            <person name="Hori S."/>
            <person name="Arai W."/>
            <person name="Tsubouchi T."/>
            <person name="Morono Y."/>
            <person name="Uchiyama I."/>
            <person name="Ito T."/>
            <person name="Fujiyama A."/>
            <person name="Inagaki F."/>
            <person name="Takami H."/>
        </authorList>
    </citation>
    <scope>NUCLEOTIDE SEQUENCE</scope>
    <source>
        <strain evidence="1">Expedition CK06-06</strain>
    </source>
</reference>
<accession>X1AK15</accession>
<comment type="caution">
    <text evidence="1">The sequence shown here is derived from an EMBL/GenBank/DDBJ whole genome shotgun (WGS) entry which is preliminary data.</text>
</comment>
<sequence length="137" mass="16101">KYFLWGEKIDISRNYFGINTYEIPQNKLFSVIWMPKMRRSFKNVKSLTIPVFNSKAMEKIEKLCSSTSEELAQVFSSSIEKIKLNELSFANCSLKDVLCMLFHIGYSYVTDSLIEQEILSDFPKEITDSWGMWIWNK</sequence>
<evidence type="ECO:0000313" key="1">
    <source>
        <dbReference type="EMBL" id="GAG72868.1"/>
    </source>
</evidence>
<gene>
    <name evidence="1" type="ORF">S01H4_02280</name>
</gene>
<feature type="non-terminal residue" evidence="1">
    <location>
        <position position="1"/>
    </location>
</feature>
<dbReference type="AlphaFoldDB" id="X1AK15"/>
<dbReference type="EMBL" id="BART01000485">
    <property type="protein sequence ID" value="GAG72868.1"/>
    <property type="molecule type" value="Genomic_DNA"/>
</dbReference>
<organism evidence="1">
    <name type="scientific">marine sediment metagenome</name>
    <dbReference type="NCBI Taxonomy" id="412755"/>
    <lineage>
        <taxon>unclassified sequences</taxon>
        <taxon>metagenomes</taxon>
        <taxon>ecological metagenomes</taxon>
    </lineage>
</organism>
<protein>
    <submittedName>
        <fullName evidence="1">Uncharacterized protein</fullName>
    </submittedName>
</protein>
<proteinExistence type="predicted"/>
<name>X1AK15_9ZZZZ</name>